<feature type="non-terminal residue" evidence="1">
    <location>
        <position position="45"/>
    </location>
</feature>
<dbReference type="AlphaFoldDB" id="A0A0F9IJX8"/>
<evidence type="ECO:0000313" key="1">
    <source>
        <dbReference type="EMBL" id="KKM27916.1"/>
    </source>
</evidence>
<name>A0A0F9IJX8_9ZZZZ</name>
<comment type="caution">
    <text evidence="1">The sequence shown here is derived from an EMBL/GenBank/DDBJ whole genome shotgun (WGS) entry which is preliminary data.</text>
</comment>
<accession>A0A0F9IJX8</accession>
<sequence length="45" mass="5004">MVKNLKKNNKLNELVKNVNKSDISSIKGVIIRLITVINNPKTSAI</sequence>
<reference evidence="1" key="1">
    <citation type="journal article" date="2015" name="Nature">
        <title>Complex archaea that bridge the gap between prokaryotes and eukaryotes.</title>
        <authorList>
            <person name="Spang A."/>
            <person name="Saw J.H."/>
            <person name="Jorgensen S.L."/>
            <person name="Zaremba-Niedzwiedzka K."/>
            <person name="Martijn J."/>
            <person name="Lind A.E."/>
            <person name="van Eijk R."/>
            <person name="Schleper C."/>
            <person name="Guy L."/>
            <person name="Ettema T.J."/>
        </authorList>
    </citation>
    <scope>NUCLEOTIDE SEQUENCE</scope>
</reference>
<gene>
    <name evidence="1" type="ORF">LCGC14_1569880</name>
</gene>
<organism evidence="1">
    <name type="scientific">marine sediment metagenome</name>
    <dbReference type="NCBI Taxonomy" id="412755"/>
    <lineage>
        <taxon>unclassified sequences</taxon>
        <taxon>metagenomes</taxon>
        <taxon>ecological metagenomes</taxon>
    </lineage>
</organism>
<dbReference type="EMBL" id="LAZR01012232">
    <property type="protein sequence ID" value="KKM27916.1"/>
    <property type="molecule type" value="Genomic_DNA"/>
</dbReference>
<protein>
    <submittedName>
        <fullName evidence="1">Uncharacterized protein</fullName>
    </submittedName>
</protein>
<proteinExistence type="predicted"/>